<organism evidence="2 3">
    <name type="scientific">Mucilaginibacter pocheonensis</name>
    <dbReference type="NCBI Taxonomy" id="398050"/>
    <lineage>
        <taxon>Bacteria</taxon>
        <taxon>Pseudomonadati</taxon>
        <taxon>Bacteroidota</taxon>
        <taxon>Sphingobacteriia</taxon>
        <taxon>Sphingobacteriales</taxon>
        <taxon>Sphingobacteriaceae</taxon>
        <taxon>Mucilaginibacter</taxon>
    </lineage>
</organism>
<dbReference type="EMBL" id="JAVDUU010000003">
    <property type="protein sequence ID" value="MDR6942959.1"/>
    <property type="molecule type" value="Genomic_DNA"/>
</dbReference>
<comment type="caution">
    <text evidence="2">The sequence shown here is derived from an EMBL/GenBank/DDBJ whole genome shotgun (WGS) entry which is preliminary data.</text>
</comment>
<keyword evidence="3" id="KW-1185">Reference proteome</keyword>
<dbReference type="InterPro" id="IPR007842">
    <property type="entry name" value="HEPN_dom"/>
</dbReference>
<sequence>MQAGINVMTMYCSKYAPWEHYPKTLRHSEIQDPLSVIADFFNTGSVKSHSQDLKKWRDCVISDRYFNDKRHGPGTLLFSYDLNLRLLEAAYLLLLAYQENSWKYKKLEKSQLAEERATWVYFPNGLSTEELLNPYTVFRKIFKKIKPQMYRDYLQQWLHAALYTSPIDETMMPGEVIAVYENMLKLYAASWLICQRENEPMVKTRKNGNREVSSEAVGDEAGLTPQIAIKPLGPKLTPGERLGLNELVKLIVKEVPAVQMIVYLGIYAEPLTYCLLILTTGQDKLTEHELTNKIEDKCRPLASVLAFVHKTRSAVHGLTNGSRFWNDAMAKGITAYKTPDLELLMPSNLPNEVLHTRRTDNWQRWGRQGQEFLKGARFYMNNNNDQLAVFILHQAVESSLIGIIKVLCGYKPSVHNF</sequence>
<protein>
    <recommendedName>
        <fullName evidence="1">HEPN domain-containing protein</fullName>
    </recommendedName>
</protein>
<evidence type="ECO:0000313" key="3">
    <source>
        <dbReference type="Proteomes" id="UP001247620"/>
    </source>
</evidence>
<name>A0ABU1TCB8_9SPHI</name>
<gene>
    <name evidence="2" type="ORF">J2W55_002812</name>
</gene>
<feature type="domain" description="HEPN" evidence="1">
    <location>
        <begin position="366"/>
        <end position="417"/>
    </location>
</feature>
<dbReference type="SUPFAM" id="SSF81593">
    <property type="entry name" value="Nucleotidyltransferase substrate binding subunit/domain"/>
    <property type="match status" value="1"/>
</dbReference>
<dbReference type="Gene3D" id="1.20.120.330">
    <property type="entry name" value="Nucleotidyltransferases domain 2"/>
    <property type="match status" value="1"/>
</dbReference>
<reference evidence="2 3" key="1">
    <citation type="submission" date="2023-07" db="EMBL/GenBank/DDBJ databases">
        <title>Sorghum-associated microbial communities from plants grown in Nebraska, USA.</title>
        <authorList>
            <person name="Schachtman D."/>
        </authorList>
    </citation>
    <scope>NUCLEOTIDE SEQUENCE [LARGE SCALE GENOMIC DNA]</scope>
    <source>
        <strain evidence="2 3">3262</strain>
    </source>
</reference>
<accession>A0ABU1TCB8</accession>
<dbReference type="Proteomes" id="UP001247620">
    <property type="component" value="Unassembled WGS sequence"/>
</dbReference>
<proteinExistence type="predicted"/>
<evidence type="ECO:0000313" key="2">
    <source>
        <dbReference type="EMBL" id="MDR6942959.1"/>
    </source>
</evidence>
<dbReference type="RefSeq" id="WP_310096539.1">
    <property type="nucleotide sequence ID" value="NZ_JAVDUU010000003.1"/>
</dbReference>
<evidence type="ECO:0000259" key="1">
    <source>
        <dbReference type="PROSITE" id="PS50910"/>
    </source>
</evidence>
<dbReference type="PROSITE" id="PS50910">
    <property type="entry name" value="HEPN"/>
    <property type="match status" value="1"/>
</dbReference>